<dbReference type="GO" id="GO:0005783">
    <property type="term" value="C:endoplasmic reticulum"/>
    <property type="evidence" value="ECO:0007669"/>
    <property type="project" value="TreeGrafter"/>
</dbReference>
<evidence type="ECO:0000313" key="8">
    <source>
        <dbReference type="Proteomes" id="UP000053825"/>
    </source>
</evidence>
<reference evidence="7 8" key="1">
    <citation type="submission" date="2015-07" db="EMBL/GenBank/DDBJ databases">
        <title>The genome of Habropoda laboriosa.</title>
        <authorList>
            <person name="Pan H."/>
            <person name="Kapheim K."/>
        </authorList>
    </citation>
    <scope>NUCLEOTIDE SEQUENCE [LARGE SCALE GENOMIC DNA]</scope>
    <source>
        <strain evidence="7">0110345459</strain>
    </source>
</reference>
<keyword evidence="5" id="KW-0472">Membrane</keyword>
<evidence type="ECO:0000256" key="5">
    <source>
        <dbReference type="SAM" id="Phobius"/>
    </source>
</evidence>
<keyword evidence="5" id="KW-0812">Transmembrane</keyword>
<feature type="transmembrane region" description="Helical" evidence="5">
    <location>
        <begin position="6"/>
        <end position="25"/>
    </location>
</feature>
<dbReference type="SUPFAM" id="SSF48452">
    <property type="entry name" value="TPR-like"/>
    <property type="match status" value="1"/>
</dbReference>
<dbReference type="GO" id="GO:0036149">
    <property type="term" value="P:phosphatidylinositol acyl-chain remodeling"/>
    <property type="evidence" value="ECO:0007669"/>
    <property type="project" value="TreeGrafter"/>
</dbReference>
<organism evidence="7 8">
    <name type="scientific">Habropoda laboriosa</name>
    <dbReference type="NCBI Taxonomy" id="597456"/>
    <lineage>
        <taxon>Eukaryota</taxon>
        <taxon>Metazoa</taxon>
        <taxon>Ecdysozoa</taxon>
        <taxon>Arthropoda</taxon>
        <taxon>Hexapoda</taxon>
        <taxon>Insecta</taxon>
        <taxon>Pterygota</taxon>
        <taxon>Neoptera</taxon>
        <taxon>Endopterygota</taxon>
        <taxon>Hymenoptera</taxon>
        <taxon>Apocrita</taxon>
        <taxon>Aculeata</taxon>
        <taxon>Apoidea</taxon>
        <taxon>Anthophila</taxon>
        <taxon>Apidae</taxon>
        <taxon>Habropoda</taxon>
    </lineage>
</organism>
<proteinExistence type="inferred from homology"/>
<comment type="similarity">
    <text evidence="1">Belongs to the 1-acyl-sn-glycerol-3-phosphate acyltransferase family.</text>
</comment>
<protein>
    <submittedName>
        <fullName evidence="7">Lysocardiolipin acyltransferase 1</fullName>
    </submittedName>
</protein>
<dbReference type="InterPro" id="IPR032098">
    <property type="entry name" value="Acyltransf_C"/>
</dbReference>
<keyword evidence="4" id="KW-0175">Coiled coil</keyword>
<evidence type="ECO:0000256" key="3">
    <source>
        <dbReference type="ARBA" id="ARBA00023315"/>
    </source>
</evidence>
<feature type="transmembrane region" description="Helical" evidence="5">
    <location>
        <begin position="691"/>
        <end position="709"/>
    </location>
</feature>
<evidence type="ECO:0000313" key="7">
    <source>
        <dbReference type="EMBL" id="KOC71111.1"/>
    </source>
</evidence>
<dbReference type="Pfam" id="PF01553">
    <property type="entry name" value="Acyltransferase"/>
    <property type="match status" value="1"/>
</dbReference>
<keyword evidence="3 7" id="KW-0012">Acyltransferase</keyword>
<name>A0A0L7RK49_9HYME</name>
<sequence length="755" mass="87944">MHNNLIAVAIGVTVGVLSAASIFIYRKILANQQYSSTINDLDVANKRINELHAELESLRLQLRQQKKKRRISRKFNSDSTYTVTDNDTDVDVFLTDTDIGDDEFYDCSDGESVVSENDIRISEELNQLDIILKEIDEQVNEQFDVRTYNKLQILLKSYQDNIEVVWRFARACYDHAEAETDQNVRRMIILEGIKHCERVIESRNPDLFKWYAILIGLNGDYLSTTEKIKNGVVFKNYITKALEMQPDDFELHYLLGRFKYEIANLSWIEKKVAITLFSDFPNVSHEEALNCFETAARLGNKTPHTQLYISKCYIALKKYSQATDFLKEVLEKPILTDEDEKVHTEASKLLNKSIMVQHSIPELSRHWVENGVKGVKYREAPLTQFKMRGLLRGTLYCALWYGSIVAGFLFIACPMLPLLFFSPPKFRKCGDLLLSCWELYSAALLKVFGVKIFVSGDHISPNESAVLVMNHRTRVDWNFLWAAMYQACLPNVATHRLKFVLKDPIRHIPGPGWIMQMNGFLYITRRWEEDQSRLSRTLDYLVALDRRSQLLIFPEGTDLTKSSKEKSDKYASKHVLPQYSFTLHPKTTGFSYLVRHLQQASYLDAVYDLTIAYPDYIPQSELDLFKGKLPNEVHFHIKRIPSSDMPKHDLTLRRWLEERWFNKEEVLKQFYQKKTFSTEVWPLTRLCPLQIAFGFWSILTGAAALLLIISPLFQLWALIHSMFFVALSFFTTGFNQLEMGWYWRWKTHFLKRKCS</sequence>
<dbReference type="Proteomes" id="UP000053825">
    <property type="component" value="Unassembled WGS sequence"/>
</dbReference>
<dbReference type="Pfam" id="PF16076">
    <property type="entry name" value="Acyltransf_C"/>
    <property type="match status" value="1"/>
</dbReference>
<dbReference type="GO" id="GO:0016746">
    <property type="term" value="F:acyltransferase activity"/>
    <property type="evidence" value="ECO:0007669"/>
    <property type="project" value="UniProtKB-KW"/>
</dbReference>
<feature type="domain" description="Phospholipid/glycerol acyltransferase" evidence="6">
    <location>
        <begin position="465"/>
        <end position="583"/>
    </location>
</feature>
<dbReference type="SMART" id="SM00563">
    <property type="entry name" value="PlsC"/>
    <property type="match status" value="1"/>
</dbReference>
<dbReference type="CDD" id="cd07990">
    <property type="entry name" value="LPLAT_LCLAT1-like"/>
    <property type="match status" value="1"/>
</dbReference>
<dbReference type="InterPro" id="IPR049039">
    <property type="entry name" value="RMD1-3_a_helical_rpt"/>
</dbReference>
<dbReference type="EMBL" id="KQ414579">
    <property type="protein sequence ID" value="KOC71111.1"/>
    <property type="molecule type" value="Genomic_DNA"/>
</dbReference>
<feature type="coiled-coil region" evidence="4">
    <location>
        <begin position="41"/>
        <end position="68"/>
    </location>
</feature>
<dbReference type="InterPro" id="IPR002123">
    <property type="entry name" value="Plipid/glycerol_acylTrfase"/>
</dbReference>
<dbReference type="AlphaFoldDB" id="A0A0L7RK49"/>
<dbReference type="OrthoDB" id="512473at2759"/>
<dbReference type="Pfam" id="PF21033">
    <property type="entry name" value="RMD1-3"/>
    <property type="match status" value="1"/>
</dbReference>
<keyword evidence="5" id="KW-1133">Transmembrane helix</keyword>
<keyword evidence="8" id="KW-1185">Reference proteome</keyword>
<dbReference type="PANTHER" id="PTHR10983:SF16">
    <property type="entry name" value="LYSOCARDIOLIPIN ACYLTRANSFERASE 1"/>
    <property type="match status" value="1"/>
</dbReference>
<evidence type="ECO:0000256" key="1">
    <source>
        <dbReference type="ARBA" id="ARBA00008655"/>
    </source>
</evidence>
<dbReference type="PANTHER" id="PTHR10983">
    <property type="entry name" value="1-ACYLGLYCEROL-3-PHOSPHATE ACYLTRANSFERASE-RELATED"/>
    <property type="match status" value="1"/>
</dbReference>
<dbReference type="SUPFAM" id="SSF69593">
    <property type="entry name" value="Glycerol-3-phosphate (1)-acyltransferase"/>
    <property type="match status" value="1"/>
</dbReference>
<evidence type="ECO:0000256" key="4">
    <source>
        <dbReference type="SAM" id="Coils"/>
    </source>
</evidence>
<feature type="transmembrane region" description="Helical" evidence="5">
    <location>
        <begin position="715"/>
        <end position="734"/>
    </location>
</feature>
<dbReference type="STRING" id="597456.A0A0L7RK49"/>
<gene>
    <name evidence="7" type="ORF">WH47_01754</name>
</gene>
<evidence type="ECO:0000259" key="6">
    <source>
        <dbReference type="SMART" id="SM00563"/>
    </source>
</evidence>
<evidence type="ECO:0000256" key="2">
    <source>
        <dbReference type="ARBA" id="ARBA00022679"/>
    </source>
</evidence>
<dbReference type="InterPro" id="IPR011990">
    <property type="entry name" value="TPR-like_helical_dom_sf"/>
</dbReference>
<dbReference type="Gene3D" id="1.25.40.10">
    <property type="entry name" value="Tetratricopeptide repeat domain"/>
    <property type="match status" value="1"/>
</dbReference>
<accession>A0A0L7RK49</accession>
<feature type="transmembrane region" description="Helical" evidence="5">
    <location>
        <begin position="395"/>
        <end position="420"/>
    </location>
</feature>
<keyword evidence="2 7" id="KW-0808">Transferase</keyword>